<dbReference type="Pfam" id="PF10257">
    <property type="entry name" value="RAI16-like"/>
    <property type="match status" value="1"/>
</dbReference>
<gene>
    <name evidence="4" type="ORF">AB205_0071980</name>
</gene>
<dbReference type="PANTHER" id="PTHR21705">
    <property type="entry name" value="RAI16 PROTEIN-RELATED"/>
    <property type="match status" value="1"/>
</dbReference>
<evidence type="ECO:0000256" key="2">
    <source>
        <dbReference type="SAM" id="MobiDB-lite"/>
    </source>
</evidence>
<dbReference type="EMBL" id="KV931193">
    <property type="protein sequence ID" value="PIO30975.1"/>
    <property type="molecule type" value="Genomic_DNA"/>
</dbReference>
<keyword evidence="5" id="KW-1185">Reference proteome</keyword>
<dbReference type="Proteomes" id="UP000228934">
    <property type="component" value="Unassembled WGS sequence"/>
</dbReference>
<evidence type="ECO:0000313" key="4">
    <source>
        <dbReference type="EMBL" id="PIO30975.1"/>
    </source>
</evidence>
<feature type="region of interest" description="Disordered" evidence="2">
    <location>
        <begin position="95"/>
        <end position="114"/>
    </location>
</feature>
<dbReference type="AlphaFoldDB" id="A0A2G9RT58"/>
<protein>
    <recommendedName>
        <fullName evidence="3">FHF complex subunit HOOK-interacting protein C-terminal domain-containing protein</fullName>
    </recommendedName>
</protein>
<feature type="compositionally biased region" description="Polar residues" evidence="2">
    <location>
        <begin position="95"/>
        <end position="104"/>
    </location>
</feature>
<dbReference type="InterPro" id="IPR045669">
    <property type="entry name" value="FHIP_C"/>
</dbReference>
<organism evidence="4 5">
    <name type="scientific">Aquarana catesbeiana</name>
    <name type="common">American bullfrog</name>
    <name type="synonym">Rana catesbeiana</name>
    <dbReference type="NCBI Taxonomy" id="8400"/>
    <lineage>
        <taxon>Eukaryota</taxon>
        <taxon>Metazoa</taxon>
        <taxon>Chordata</taxon>
        <taxon>Craniata</taxon>
        <taxon>Vertebrata</taxon>
        <taxon>Euteleostomi</taxon>
        <taxon>Amphibia</taxon>
        <taxon>Batrachia</taxon>
        <taxon>Anura</taxon>
        <taxon>Neobatrachia</taxon>
        <taxon>Ranoidea</taxon>
        <taxon>Ranidae</taxon>
        <taxon>Aquarana</taxon>
    </lineage>
</organism>
<dbReference type="OrthoDB" id="5350595at2759"/>
<feature type="non-terminal residue" evidence="4">
    <location>
        <position position="250"/>
    </location>
</feature>
<evidence type="ECO:0000259" key="3">
    <source>
        <dbReference type="Pfam" id="PF19314"/>
    </source>
</evidence>
<dbReference type="InterPro" id="IPR019384">
    <property type="entry name" value="FHIP"/>
</dbReference>
<evidence type="ECO:0000313" key="5">
    <source>
        <dbReference type="Proteomes" id="UP000228934"/>
    </source>
</evidence>
<sequence length="250" mass="28272">MVFYMLCALIPQDGRIAVKACEGLMLLVSLPEAAAAQCLTQNTSLCELLTNRLTSLYRALPQSIDPLDIETVEGINWGDLEEDPIFTDMSPENTLSKEWLSSSPPVTPDHQKNDGKTEVHKIVNSFLCLVPDEAKSSYHVEGTGYDTYLRDAHRQFRDYCAICLRWDWPGLAKAIEKCNLEAPFFEGHFLKVLFDRMGRILDQPYDVNLQVTSVLSKLSLFPHPHIHEFLLDPYVNLAPGCRSLFSVIVR</sequence>
<name>A0A2G9RT58_AQUCT</name>
<dbReference type="Pfam" id="PF19314">
    <property type="entry name" value="DUF5917"/>
    <property type="match status" value="1"/>
</dbReference>
<feature type="domain" description="FHF complex subunit HOOK-interacting protein C-terminal" evidence="3">
    <location>
        <begin position="186"/>
        <end position="248"/>
    </location>
</feature>
<reference evidence="5" key="1">
    <citation type="journal article" date="2017" name="Nat. Commun.">
        <title>The North American bullfrog draft genome provides insight into hormonal regulation of long noncoding RNA.</title>
        <authorList>
            <person name="Hammond S.A."/>
            <person name="Warren R.L."/>
            <person name="Vandervalk B.P."/>
            <person name="Kucuk E."/>
            <person name="Khan H."/>
            <person name="Gibb E.A."/>
            <person name="Pandoh P."/>
            <person name="Kirk H."/>
            <person name="Zhao Y."/>
            <person name="Jones M."/>
            <person name="Mungall A.J."/>
            <person name="Coope R."/>
            <person name="Pleasance S."/>
            <person name="Moore R.A."/>
            <person name="Holt R.A."/>
            <person name="Round J.M."/>
            <person name="Ohora S."/>
            <person name="Walle B.V."/>
            <person name="Veldhoen N."/>
            <person name="Helbing C.C."/>
            <person name="Birol I."/>
        </authorList>
    </citation>
    <scope>NUCLEOTIDE SEQUENCE [LARGE SCALE GENOMIC DNA]</scope>
</reference>
<proteinExistence type="inferred from homology"/>
<dbReference type="PANTHER" id="PTHR21705:SF10">
    <property type="entry name" value="FHF COMPLEX SUBUNIT HOOK INTERACTING PROTEIN 2A"/>
    <property type="match status" value="1"/>
</dbReference>
<comment type="similarity">
    <text evidence="1">Belongs to the FHIP family.</text>
</comment>
<evidence type="ECO:0000256" key="1">
    <source>
        <dbReference type="ARBA" id="ARBA00024336"/>
    </source>
</evidence>
<accession>A0A2G9RT58</accession>